<dbReference type="GO" id="GO:0005634">
    <property type="term" value="C:nucleus"/>
    <property type="evidence" value="ECO:0007669"/>
    <property type="project" value="TreeGrafter"/>
</dbReference>
<comment type="caution">
    <text evidence="2">The sequence shown here is derived from an EMBL/GenBank/DDBJ whole genome shotgun (WGS) entry which is preliminary data.</text>
</comment>
<evidence type="ECO:0008006" key="4">
    <source>
        <dbReference type="Google" id="ProtNLM"/>
    </source>
</evidence>
<protein>
    <recommendedName>
        <fullName evidence="4">Protein kinase domain-containing protein</fullName>
    </recommendedName>
</protein>
<gene>
    <name evidence="2" type="ORF">IFM89_020200</name>
</gene>
<feature type="compositionally biased region" description="Polar residues" evidence="1">
    <location>
        <begin position="1"/>
        <end position="10"/>
    </location>
</feature>
<name>A0A835LJY7_9MAGN</name>
<dbReference type="AlphaFoldDB" id="A0A835LJY7"/>
<dbReference type="GO" id="GO:0003677">
    <property type="term" value="F:DNA binding"/>
    <property type="evidence" value="ECO:0007669"/>
    <property type="project" value="TreeGrafter"/>
</dbReference>
<dbReference type="InterPro" id="IPR011009">
    <property type="entry name" value="Kinase-like_dom_sf"/>
</dbReference>
<dbReference type="OrthoDB" id="40902at2759"/>
<reference evidence="2 3" key="1">
    <citation type="submission" date="2020-10" db="EMBL/GenBank/DDBJ databases">
        <title>The Coptis chinensis genome and diversification of protoberbering-type alkaloids.</title>
        <authorList>
            <person name="Wang B."/>
            <person name="Shu S."/>
            <person name="Song C."/>
            <person name="Liu Y."/>
        </authorList>
    </citation>
    <scope>NUCLEOTIDE SEQUENCE [LARGE SCALE GENOMIC DNA]</scope>
    <source>
        <strain evidence="2">HL-2020</strain>
        <tissue evidence="2">Leaf</tissue>
    </source>
</reference>
<keyword evidence="3" id="KW-1185">Reference proteome</keyword>
<proteinExistence type="predicted"/>
<dbReference type="SUPFAM" id="SSF56112">
    <property type="entry name" value="Protein kinase-like (PK-like)"/>
    <property type="match status" value="1"/>
</dbReference>
<evidence type="ECO:0000256" key="1">
    <source>
        <dbReference type="SAM" id="MobiDB-lite"/>
    </source>
</evidence>
<feature type="region of interest" description="Disordered" evidence="1">
    <location>
        <begin position="1"/>
        <end position="32"/>
    </location>
</feature>
<dbReference type="EMBL" id="JADFTS010000007">
    <property type="protein sequence ID" value="KAF9597640.1"/>
    <property type="molecule type" value="Genomic_DNA"/>
</dbReference>
<dbReference type="GO" id="GO:0010197">
    <property type="term" value="P:polar nucleus fusion"/>
    <property type="evidence" value="ECO:0007669"/>
    <property type="project" value="TreeGrafter"/>
</dbReference>
<dbReference type="PANTHER" id="PTHR47658:SF1">
    <property type="entry name" value="MEIOSIS INITIATOR PROTEIN"/>
    <property type="match status" value="1"/>
</dbReference>
<dbReference type="Gene3D" id="3.30.200.20">
    <property type="entry name" value="Phosphorylase Kinase, domain 1"/>
    <property type="match status" value="1"/>
</dbReference>
<dbReference type="PANTHER" id="PTHR47658">
    <property type="entry name" value="HIGH MOBILITY GROUP B PROTEIN 12-RELATED"/>
    <property type="match status" value="1"/>
</dbReference>
<accession>A0A835LJY7</accession>
<evidence type="ECO:0000313" key="3">
    <source>
        <dbReference type="Proteomes" id="UP000631114"/>
    </source>
</evidence>
<sequence>MARARSTNPPRTRKRVEAETNTNSTNNSLKRAKDESAFTRCEECNRGIAVVLIDMHSCSQESKLIMKMGFIGYQWKKNYHMIVPIAVEDVKRKARILRALTGHENVVQFYNAFENSDYVYIVMEPPVHTPYCCFMTGVLYVMSGKEVEDKHIELVHSNSTRNKIAAYLNSIYLNEGSSEAAYVAVGSVV</sequence>
<evidence type="ECO:0000313" key="2">
    <source>
        <dbReference type="EMBL" id="KAF9597640.1"/>
    </source>
</evidence>
<organism evidence="2 3">
    <name type="scientific">Coptis chinensis</name>
    <dbReference type="NCBI Taxonomy" id="261450"/>
    <lineage>
        <taxon>Eukaryota</taxon>
        <taxon>Viridiplantae</taxon>
        <taxon>Streptophyta</taxon>
        <taxon>Embryophyta</taxon>
        <taxon>Tracheophyta</taxon>
        <taxon>Spermatophyta</taxon>
        <taxon>Magnoliopsida</taxon>
        <taxon>Ranunculales</taxon>
        <taxon>Ranunculaceae</taxon>
        <taxon>Coptidoideae</taxon>
        <taxon>Coptis</taxon>
    </lineage>
</organism>
<dbReference type="Proteomes" id="UP000631114">
    <property type="component" value="Unassembled WGS sequence"/>
</dbReference>